<dbReference type="Proteomes" id="UP001619887">
    <property type="component" value="Unassembled WGS sequence"/>
</dbReference>
<evidence type="ECO:0000313" key="3">
    <source>
        <dbReference type="Proteomes" id="UP001619887"/>
    </source>
</evidence>
<dbReference type="EMBL" id="JBIYXZ010002081">
    <property type="protein sequence ID" value="KAL3050640.1"/>
    <property type="molecule type" value="Genomic_DNA"/>
</dbReference>
<keyword evidence="3" id="KW-1185">Reference proteome</keyword>
<protein>
    <recommendedName>
        <fullName evidence="1">C-type lectin domain-containing protein</fullName>
    </recommendedName>
</protein>
<dbReference type="AlphaFoldDB" id="A0ABD2G9J6"/>
<dbReference type="InterPro" id="IPR016186">
    <property type="entry name" value="C-type_lectin-like/link_sf"/>
</dbReference>
<evidence type="ECO:0000259" key="1">
    <source>
        <dbReference type="PROSITE" id="PS50041"/>
    </source>
</evidence>
<accession>A0ABD2G9J6</accession>
<dbReference type="PROSITE" id="PS50041">
    <property type="entry name" value="C_TYPE_LECTIN_2"/>
    <property type="match status" value="1"/>
</dbReference>
<dbReference type="PANTHER" id="PTHR45784:SF3">
    <property type="entry name" value="C-TYPE LECTIN DOMAIN FAMILY 4 MEMBER K-LIKE-RELATED"/>
    <property type="match status" value="1"/>
</dbReference>
<dbReference type="InterPro" id="IPR001304">
    <property type="entry name" value="C-type_lectin-like"/>
</dbReference>
<evidence type="ECO:0000313" key="2">
    <source>
        <dbReference type="EMBL" id="KAL3050640.1"/>
    </source>
</evidence>
<dbReference type="PANTHER" id="PTHR45784">
    <property type="entry name" value="C-TYPE LECTIN DOMAIN FAMILY 20 MEMBER A-RELATED"/>
    <property type="match status" value="1"/>
</dbReference>
<reference evidence="2 3" key="1">
    <citation type="journal article" date="2022" name="G3 (Bethesda)">
        <title>Evaluating Illumina-, Nanopore-, and PacBio-based genome assembly strategies with the bald notothen, Trematomus borchgrevinki.</title>
        <authorList>
            <person name="Rayamajhi N."/>
            <person name="Cheng C.C."/>
            <person name="Catchen J.M."/>
        </authorList>
    </citation>
    <scope>NUCLEOTIDE SEQUENCE [LARGE SCALE GENOMIC DNA]</scope>
    <source>
        <strain evidence="2">AGRC-2024</strain>
    </source>
</reference>
<proteinExistence type="predicted"/>
<name>A0ABD2G9J6_PAGBO</name>
<dbReference type="SMART" id="SM00034">
    <property type="entry name" value="CLECT"/>
    <property type="match status" value="1"/>
</dbReference>
<dbReference type="InterPro" id="IPR016187">
    <property type="entry name" value="CTDL_fold"/>
</dbReference>
<reference evidence="2 3" key="2">
    <citation type="journal article" date="2024" name="G3 (Bethesda)">
        <title>The genome of the cryopelagic Antarctic bald notothen, Trematomus borchgrevinki.</title>
        <authorList>
            <person name="Rayamajhi N."/>
            <person name="Rivera-Colon A.G."/>
            <person name="Minhas B.F."/>
            <person name="Cheng C.C."/>
            <person name="Catchen J.M."/>
        </authorList>
    </citation>
    <scope>NUCLEOTIDE SEQUENCE [LARGE SCALE GENOMIC DNA]</scope>
    <source>
        <strain evidence="2">AGRC-2024</strain>
    </source>
</reference>
<sequence>MSVGGTWVDIPCGHGRDFACYETQPNGTERFVFYPGRRTWVESQEQCRTKHTDLAYISSDLNNTAVANQANSLDNYVWIGLFDDAWMWSDGGETSFRNWLSGSDSGGDCASVAEQGRWVGADCNKKSAFVCQGGLQVKKTVIRMTVRSDVDLTDSKISDALLEKLKVRLAQQGITDVNLSWRRDSSGRAFQRSKVP</sequence>
<organism evidence="2 3">
    <name type="scientific">Pagothenia borchgrevinki</name>
    <name type="common">Bald rockcod</name>
    <name type="synonym">Trematomus borchgrevinki</name>
    <dbReference type="NCBI Taxonomy" id="8213"/>
    <lineage>
        <taxon>Eukaryota</taxon>
        <taxon>Metazoa</taxon>
        <taxon>Chordata</taxon>
        <taxon>Craniata</taxon>
        <taxon>Vertebrata</taxon>
        <taxon>Euteleostomi</taxon>
        <taxon>Actinopterygii</taxon>
        <taxon>Neopterygii</taxon>
        <taxon>Teleostei</taxon>
        <taxon>Neoteleostei</taxon>
        <taxon>Acanthomorphata</taxon>
        <taxon>Eupercaria</taxon>
        <taxon>Perciformes</taxon>
        <taxon>Notothenioidei</taxon>
        <taxon>Nototheniidae</taxon>
        <taxon>Pagothenia</taxon>
    </lineage>
</organism>
<dbReference type="Pfam" id="PF00059">
    <property type="entry name" value="Lectin_C"/>
    <property type="match status" value="1"/>
</dbReference>
<comment type="caution">
    <text evidence="2">The sequence shown here is derived from an EMBL/GenBank/DDBJ whole genome shotgun (WGS) entry which is preliminary data.</text>
</comment>
<feature type="domain" description="C-type lectin" evidence="1">
    <location>
        <begin position="26"/>
        <end position="132"/>
    </location>
</feature>
<dbReference type="Gene3D" id="3.10.100.10">
    <property type="entry name" value="Mannose-Binding Protein A, subunit A"/>
    <property type="match status" value="1"/>
</dbReference>
<gene>
    <name evidence="2" type="ORF">OYC64_012627</name>
</gene>
<dbReference type="SUPFAM" id="SSF56436">
    <property type="entry name" value="C-type lectin-like"/>
    <property type="match status" value="1"/>
</dbReference>